<name>A0A7X0FMU3_9MICO</name>
<proteinExistence type="predicted"/>
<accession>A0A7X0FMU3</accession>
<gene>
    <name evidence="1" type="ORF">HD594_000200</name>
</gene>
<evidence type="ECO:0000313" key="2">
    <source>
        <dbReference type="Proteomes" id="UP000537775"/>
    </source>
</evidence>
<dbReference type="EMBL" id="JACHML010000001">
    <property type="protein sequence ID" value="MBB6389887.1"/>
    <property type="molecule type" value="Genomic_DNA"/>
</dbReference>
<dbReference type="PROSITE" id="PS51318">
    <property type="entry name" value="TAT"/>
    <property type="match status" value="1"/>
</dbReference>
<reference evidence="1 2" key="1">
    <citation type="submission" date="2020-08" db="EMBL/GenBank/DDBJ databases">
        <title>Sequencing the genomes of 1000 actinobacteria strains.</title>
        <authorList>
            <person name="Klenk H.-P."/>
        </authorList>
    </citation>
    <scope>NUCLEOTIDE SEQUENCE [LARGE SCALE GENOMIC DNA]</scope>
    <source>
        <strain evidence="1 2">DSM 12511</strain>
    </source>
</reference>
<evidence type="ECO:0000313" key="1">
    <source>
        <dbReference type="EMBL" id="MBB6389887.1"/>
    </source>
</evidence>
<protein>
    <submittedName>
        <fullName evidence="1">Uncharacterized protein</fullName>
    </submittedName>
</protein>
<sequence>MTDLEKNQPDKAQGISRRTVTKAMAWAAPTIAVAATVPAAVASEGILELAGLGCKLPGNSNGLFKGYAFKLSANNNTNSEITLEITNATLDGAPLGQVAAVNLDGCIPATNPFTLEANTSYPNLVLATQLAPSSSNGLLEVTYTIDGGTTLITVTANVPAVPPINGNSCPSTTFTAAEKLCLASLVIVLWEPNTAYDVDDVVVLSTGEYLSCTVAGTSGGTEPTAPGSGLTVLDGTVTWLQISA</sequence>
<dbReference type="AlphaFoldDB" id="A0A7X0FMU3"/>
<comment type="caution">
    <text evidence="1">The sequence shown here is derived from an EMBL/GenBank/DDBJ whole genome shotgun (WGS) entry which is preliminary data.</text>
</comment>
<dbReference type="Proteomes" id="UP000537775">
    <property type="component" value="Unassembled WGS sequence"/>
</dbReference>
<dbReference type="InterPro" id="IPR006311">
    <property type="entry name" value="TAT_signal"/>
</dbReference>
<organism evidence="1 2">
    <name type="scientific">Microbacterium thalassium</name>
    <dbReference type="NCBI Taxonomy" id="362649"/>
    <lineage>
        <taxon>Bacteria</taxon>
        <taxon>Bacillati</taxon>
        <taxon>Actinomycetota</taxon>
        <taxon>Actinomycetes</taxon>
        <taxon>Micrococcales</taxon>
        <taxon>Microbacteriaceae</taxon>
        <taxon>Microbacterium</taxon>
    </lineage>
</organism>
<keyword evidence="2" id="KW-1185">Reference proteome</keyword>
<dbReference type="RefSeq" id="WP_184749167.1">
    <property type="nucleotide sequence ID" value="NZ_BAAAJR010000008.1"/>
</dbReference>